<dbReference type="OrthoDB" id="2322499at2759"/>
<feature type="region of interest" description="Disordered" evidence="2">
    <location>
        <begin position="1"/>
        <end position="20"/>
    </location>
</feature>
<evidence type="ECO:0000256" key="2">
    <source>
        <dbReference type="SAM" id="MobiDB-lite"/>
    </source>
</evidence>
<proteinExistence type="predicted"/>
<comment type="caution">
    <text evidence="3">The sequence shown here is derived from an EMBL/GenBank/DDBJ whole genome shotgun (WGS) entry which is preliminary data.</text>
</comment>
<dbReference type="Proteomes" id="UP000321518">
    <property type="component" value="Unassembled WGS sequence"/>
</dbReference>
<reference evidence="3 4" key="1">
    <citation type="submission" date="2019-07" db="EMBL/GenBank/DDBJ databases">
        <title>Rhodotorula toruloides NBRC10032 genome sequencing.</title>
        <authorList>
            <person name="Shida Y."/>
            <person name="Takaku H."/>
            <person name="Ogasawara W."/>
            <person name="Mori K."/>
        </authorList>
    </citation>
    <scope>NUCLEOTIDE SEQUENCE [LARGE SCALE GENOMIC DNA]</scope>
    <source>
        <strain evidence="3 4">NBRC10032</strain>
    </source>
</reference>
<name>A0A511KHL3_RHOTO</name>
<evidence type="ECO:0000256" key="1">
    <source>
        <dbReference type="SAM" id="Coils"/>
    </source>
</evidence>
<evidence type="ECO:0000313" key="4">
    <source>
        <dbReference type="Proteomes" id="UP000321518"/>
    </source>
</evidence>
<accession>A0A511KHL3</accession>
<sequence length="313" mass="36109">MPPMPWKRGISRRAVTVQDRSGTYRQTPHYLLSELEAVDSMIEEIEEIRQEVLFLQGACPEDLLPHDDKYGSEDSDLPDPKDPSWHLWEEVRQPAFLRSESRPDFWDVDSKQDFHDALEGLQRQCNQFVHRNWIEHPFMQGTKLPTESAINGVQYELEGILIACRAQVEAAACRRERLEPVKSIYQVDSVEDIDQETSVSRRPRQRHFRGGNCGARAIRQALFLRLVELLTDLQRKIDWIEPPKPAVQLLPLENPQAVITNAETYQDALLSRASSLLQCRTCRRAGHISRIASQRCEILHHPAPLDLDKYSCL</sequence>
<organism evidence="3 4">
    <name type="scientific">Rhodotorula toruloides</name>
    <name type="common">Yeast</name>
    <name type="synonym">Rhodosporidium toruloides</name>
    <dbReference type="NCBI Taxonomy" id="5286"/>
    <lineage>
        <taxon>Eukaryota</taxon>
        <taxon>Fungi</taxon>
        <taxon>Dikarya</taxon>
        <taxon>Basidiomycota</taxon>
        <taxon>Pucciniomycotina</taxon>
        <taxon>Microbotryomycetes</taxon>
        <taxon>Sporidiobolales</taxon>
        <taxon>Sporidiobolaceae</taxon>
        <taxon>Rhodotorula</taxon>
    </lineage>
</organism>
<dbReference type="EMBL" id="BJWK01000009">
    <property type="protein sequence ID" value="GEM09871.1"/>
    <property type="molecule type" value="Genomic_DNA"/>
</dbReference>
<evidence type="ECO:0000313" key="3">
    <source>
        <dbReference type="EMBL" id="GEM09871.1"/>
    </source>
</evidence>
<gene>
    <name evidence="3" type="ORF">Rt10032_c09g3888</name>
</gene>
<feature type="coiled-coil region" evidence="1">
    <location>
        <begin position="31"/>
        <end position="58"/>
    </location>
</feature>
<keyword evidence="1" id="KW-0175">Coiled coil</keyword>
<dbReference type="AlphaFoldDB" id="A0A511KHL3"/>
<protein>
    <submittedName>
        <fullName evidence="3">Proteophosphoglycan 5</fullName>
    </submittedName>
</protein>